<accession>A0A2N3N8L3</accession>
<dbReference type="InParanoid" id="A0A2N3N8L3"/>
<name>A0A2N3N8L3_9PEZI</name>
<comment type="caution">
    <text evidence="2">The sequence shown here is derived from an EMBL/GenBank/DDBJ whole genome shotgun (WGS) entry which is preliminary data.</text>
</comment>
<dbReference type="AlphaFoldDB" id="A0A2N3N8L3"/>
<dbReference type="VEuPathDB" id="FungiDB:jhhlp_004818"/>
<dbReference type="PROSITE" id="PS50927">
    <property type="entry name" value="BULB_LECTIN"/>
    <property type="match status" value="1"/>
</dbReference>
<dbReference type="EMBL" id="NLAX01000094">
    <property type="protein sequence ID" value="PKS08765.1"/>
    <property type="molecule type" value="Genomic_DNA"/>
</dbReference>
<dbReference type="OrthoDB" id="1884773at2759"/>
<keyword evidence="3" id="KW-1185">Reference proteome</keyword>
<protein>
    <recommendedName>
        <fullName evidence="1">Bulb-type lectin domain-containing protein</fullName>
    </recommendedName>
</protein>
<feature type="domain" description="Bulb-type lectin" evidence="1">
    <location>
        <begin position="7"/>
        <end position="116"/>
    </location>
</feature>
<dbReference type="Gene3D" id="2.90.10.10">
    <property type="entry name" value="Bulb-type lectin domain"/>
    <property type="match status" value="2"/>
</dbReference>
<sequence length="118" mass="12684">MSSENNRSVLATGQVLRPGNSLFSPDGSTELRVQTDGKVAIYRDSTCVFQNTAEQRDDVTGLVMQEDGNLCLYAGGDNCVWHTNTAGSKDCVLAVQDDGNVVIYKGSPIWASDTADSY</sequence>
<dbReference type="SUPFAM" id="SSF51110">
    <property type="entry name" value="alpha-D-mannose-specific plant lectins"/>
    <property type="match status" value="1"/>
</dbReference>
<dbReference type="SMART" id="SM00108">
    <property type="entry name" value="B_lectin"/>
    <property type="match status" value="1"/>
</dbReference>
<reference evidence="2 3" key="1">
    <citation type="journal article" date="2017" name="G3 (Bethesda)">
        <title>First Draft Genome Sequence of the Pathogenic Fungus Lomentospora prolificans (Formerly Scedosporium prolificans).</title>
        <authorList>
            <person name="Luo R."/>
            <person name="Zimin A."/>
            <person name="Workman R."/>
            <person name="Fan Y."/>
            <person name="Pertea G."/>
            <person name="Grossman N."/>
            <person name="Wear M.P."/>
            <person name="Jia B."/>
            <person name="Miller H."/>
            <person name="Casadevall A."/>
            <person name="Timp W."/>
            <person name="Zhang S.X."/>
            <person name="Salzberg S.L."/>
        </authorList>
    </citation>
    <scope>NUCLEOTIDE SEQUENCE [LARGE SCALE GENOMIC DNA]</scope>
    <source>
        <strain evidence="2 3">JHH-5317</strain>
    </source>
</reference>
<organism evidence="2 3">
    <name type="scientific">Lomentospora prolificans</name>
    <dbReference type="NCBI Taxonomy" id="41688"/>
    <lineage>
        <taxon>Eukaryota</taxon>
        <taxon>Fungi</taxon>
        <taxon>Dikarya</taxon>
        <taxon>Ascomycota</taxon>
        <taxon>Pezizomycotina</taxon>
        <taxon>Sordariomycetes</taxon>
        <taxon>Hypocreomycetidae</taxon>
        <taxon>Microascales</taxon>
        <taxon>Microascaceae</taxon>
        <taxon>Lomentospora</taxon>
    </lineage>
</organism>
<evidence type="ECO:0000313" key="2">
    <source>
        <dbReference type="EMBL" id="PKS08765.1"/>
    </source>
</evidence>
<gene>
    <name evidence="2" type="ORF">jhhlp_004818</name>
</gene>
<dbReference type="InterPro" id="IPR001480">
    <property type="entry name" value="Bulb-type_lectin_dom"/>
</dbReference>
<dbReference type="Proteomes" id="UP000233524">
    <property type="component" value="Unassembled WGS sequence"/>
</dbReference>
<evidence type="ECO:0000313" key="3">
    <source>
        <dbReference type="Proteomes" id="UP000233524"/>
    </source>
</evidence>
<proteinExistence type="predicted"/>
<evidence type="ECO:0000259" key="1">
    <source>
        <dbReference type="PROSITE" id="PS50927"/>
    </source>
</evidence>
<dbReference type="InterPro" id="IPR036426">
    <property type="entry name" value="Bulb-type_lectin_dom_sf"/>
</dbReference>